<accession>A0A1X7AE72</accession>
<evidence type="ECO:0000313" key="1">
    <source>
        <dbReference type="EMBL" id="SMA33542.1"/>
    </source>
</evidence>
<proteinExistence type="predicted"/>
<keyword evidence="2" id="KW-1185">Reference proteome</keyword>
<organism evidence="1 2">
    <name type="scientific">Parendozoicomonas haliclonae</name>
    <dbReference type="NCBI Taxonomy" id="1960125"/>
    <lineage>
        <taxon>Bacteria</taxon>
        <taxon>Pseudomonadati</taxon>
        <taxon>Pseudomonadota</taxon>
        <taxon>Gammaproteobacteria</taxon>
        <taxon>Oceanospirillales</taxon>
        <taxon>Endozoicomonadaceae</taxon>
        <taxon>Parendozoicomonas</taxon>
    </lineage>
</organism>
<dbReference type="EMBL" id="FWPT01000001">
    <property type="protein sequence ID" value="SMA33542.1"/>
    <property type="molecule type" value="Genomic_DNA"/>
</dbReference>
<gene>
    <name evidence="1" type="ORF">EHSB41UT_00296</name>
</gene>
<dbReference type="Proteomes" id="UP000196573">
    <property type="component" value="Unassembled WGS sequence"/>
</dbReference>
<name>A0A1X7AE72_9GAMM</name>
<reference evidence="1 2" key="1">
    <citation type="submission" date="2017-03" db="EMBL/GenBank/DDBJ databases">
        <authorList>
            <person name="Afonso C.L."/>
            <person name="Miller P.J."/>
            <person name="Scott M.A."/>
            <person name="Spackman E."/>
            <person name="Goraichik I."/>
            <person name="Dimitrov K.M."/>
            <person name="Suarez D.L."/>
            <person name="Swayne D.E."/>
        </authorList>
    </citation>
    <scope>NUCLEOTIDE SEQUENCE [LARGE SCALE GENOMIC DNA]</scope>
    <source>
        <strain evidence="1">SB41UT1</strain>
    </source>
</reference>
<sequence>MLVIFDDAGDTRAFHFVNLPGLPTNDVWVYVPTGASLEDRVKDYLLTHNLAYTVEHITTIRGYQKGKDCEVGITIND</sequence>
<dbReference type="AlphaFoldDB" id="A0A1X7AE72"/>
<evidence type="ECO:0000313" key="2">
    <source>
        <dbReference type="Proteomes" id="UP000196573"/>
    </source>
</evidence>
<protein>
    <submittedName>
        <fullName evidence="1">Uncharacterized protein</fullName>
    </submittedName>
</protein>